<dbReference type="EMBL" id="JBHUGH010000005">
    <property type="protein sequence ID" value="MFD1911934.1"/>
    <property type="molecule type" value="Genomic_DNA"/>
</dbReference>
<accession>A0ABW4S3H1</accession>
<evidence type="ECO:0000313" key="3">
    <source>
        <dbReference type="Proteomes" id="UP001597353"/>
    </source>
</evidence>
<keyword evidence="1" id="KW-1133">Transmembrane helix</keyword>
<gene>
    <name evidence="2" type="ORF">ACFSGJ_06865</name>
</gene>
<reference evidence="3" key="1">
    <citation type="journal article" date="2019" name="Int. J. Syst. Evol. Microbiol.">
        <title>The Global Catalogue of Microorganisms (GCM) 10K type strain sequencing project: providing services to taxonomists for standard genome sequencing and annotation.</title>
        <authorList>
            <consortium name="The Broad Institute Genomics Platform"/>
            <consortium name="The Broad Institute Genome Sequencing Center for Infectious Disease"/>
            <person name="Wu L."/>
            <person name="Ma J."/>
        </authorList>
    </citation>
    <scope>NUCLEOTIDE SEQUENCE [LARGE SCALE GENOMIC DNA]</scope>
    <source>
        <strain evidence="3">CGMCC 4.7242</strain>
    </source>
</reference>
<evidence type="ECO:0008006" key="4">
    <source>
        <dbReference type="Google" id="ProtNLM"/>
    </source>
</evidence>
<sequence length="144" mass="15245">MTYHVETPWHFWPMALVTTVWQGALAAGHVLSRSGAEAWVTRVPPQLDAYLASLPLWADLLWALSVWAGLLGALLMIGRVAGAALALAIGFLGALVLFVGLFWIPPGLLAVARGGHIALIVAAVAISAAIWAYAREQKQAGVLD</sequence>
<evidence type="ECO:0000256" key="1">
    <source>
        <dbReference type="SAM" id="Phobius"/>
    </source>
</evidence>
<keyword evidence="1" id="KW-0472">Membrane</keyword>
<keyword evidence="3" id="KW-1185">Reference proteome</keyword>
<proteinExistence type="predicted"/>
<comment type="caution">
    <text evidence="2">The sequence shown here is derived from an EMBL/GenBank/DDBJ whole genome shotgun (WGS) entry which is preliminary data.</text>
</comment>
<name>A0ABW4S3H1_9RHOB</name>
<organism evidence="2 3">
    <name type="scientific">Halodurantibacterium flavum</name>
    <dbReference type="NCBI Taxonomy" id="1382802"/>
    <lineage>
        <taxon>Bacteria</taxon>
        <taxon>Pseudomonadati</taxon>
        <taxon>Pseudomonadota</taxon>
        <taxon>Alphaproteobacteria</taxon>
        <taxon>Rhodobacterales</taxon>
        <taxon>Paracoccaceae</taxon>
        <taxon>Halodurantibacterium</taxon>
    </lineage>
</organism>
<dbReference type="Proteomes" id="UP001597353">
    <property type="component" value="Unassembled WGS sequence"/>
</dbReference>
<feature type="transmembrane region" description="Helical" evidence="1">
    <location>
        <begin position="84"/>
        <end position="104"/>
    </location>
</feature>
<feature type="transmembrane region" description="Helical" evidence="1">
    <location>
        <begin position="116"/>
        <end position="134"/>
    </location>
</feature>
<dbReference type="RefSeq" id="WP_390260251.1">
    <property type="nucleotide sequence ID" value="NZ_JBHUGH010000005.1"/>
</dbReference>
<evidence type="ECO:0000313" key="2">
    <source>
        <dbReference type="EMBL" id="MFD1911934.1"/>
    </source>
</evidence>
<protein>
    <recommendedName>
        <fullName evidence="4">DoxX family protein</fullName>
    </recommendedName>
</protein>
<keyword evidence="1" id="KW-0812">Transmembrane</keyword>
<feature type="transmembrane region" description="Helical" evidence="1">
    <location>
        <begin position="54"/>
        <end position="77"/>
    </location>
</feature>